<dbReference type="GO" id="GO:0000155">
    <property type="term" value="F:phosphorelay sensor kinase activity"/>
    <property type="evidence" value="ECO:0007669"/>
    <property type="project" value="InterPro"/>
</dbReference>
<evidence type="ECO:0000313" key="12">
    <source>
        <dbReference type="Proteomes" id="UP000198924"/>
    </source>
</evidence>
<keyword evidence="8" id="KW-0812">Transmembrane</keyword>
<dbReference type="Gene3D" id="6.10.340.10">
    <property type="match status" value="1"/>
</dbReference>
<reference evidence="12" key="1">
    <citation type="submission" date="2016-10" db="EMBL/GenBank/DDBJ databases">
        <authorList>
            <person name="Varghese N."/>
            <person name="Submissions S."/>
        </authorList>
    </citation>
    <scope>NUCLEOTIDE SEQUENCE [LARGE SCALE GENOMIC DNA]</scope>
    <source>
        <strain evidence="12">DSM 11578</strain>
    </source>
</reference>
<dbReference type="InterPro" id="IPR005467">
    <property type="entry name" value="His_kinase_dom"/>
</dbReference>
<accession>A0A1I3U1C8</accession>
<dbReference type="EC" id="2.7.13.3" evidence="3"/>
<evidence type="ECO:0000256" key="6">
    <source>
        <dbReference type="ARBA" id="ARBA00022777"/>
    </source>
</evidence>
<evidence type="ECO:0000256" key="2">
    <source>
        <dbReference type="ARBA" id="ARBA00004370"/>
    </source>
</evidence>
<dbReference type="Pfam" id="PF02518">
    <property type="entry name" value="HATPase_c"/>
    <property type="match status" value="1"/>
</dbReference>
<dbReference type="Pfam" id="PF07730">
    <property type="entry name" value="HisKA_3"/>
    <property type="match status" value="1"/>
</dbReference>
<evidence type="ECO:0000256" key="8">
    <source>
        <dbReference type="SAM" id="Phobius"/>
    </source>
</evidence>
<keyword evidence="6 11" id="KW-0418">Kinase</keyword>
<keyword evidence="5" id="KW-0808">Transferase</keyword>
<dbReference type="InterPro" id="IPR050482">
    <property type="entry name" value="Sensor_HK_TwoCompSys"/>
</dbReference>
<comment type="catalytic activity">
    <reaction evidence="1">
        <text>ATP + protein L-histidine = ADP + protein N-phospho-L-histidine.</text>
        <dbReference type="EC" id="2.7.13.3"/>
    </reaction>
</comment>
<keyword evidence="8" id="KW-0472">Membrane</keyword>
<dbReference type="OrthoDB" id="9811306at2"/>
<dbReference type="InterPro" id="IPR003660">
    <property type="entry name" value="HAMP_dom"/>
</dbReference>
<dbReference type="Gene3D" id="3.30.565.10">
    <property type="entry name" value="Histidine kinase-like ATPase, C-terminal domain"/>
    <property type="match status" value="1"/>
</dbReference>
<keyword evidence="12" id="KW-1185">Reference proteome</keyword>
<dbReference type="InterPro" id="IPR036890">
    <property type="entry name" value="HATPase_C_sf"/>
</dbReference>
<protein>
    <recommendedName>
        <fullName evidence="3">histidine kinase</fullName>
        <ecNumber evidence="3">2.7.13.3</ecNumber>
    </recommendedName>
</protein>
<sequence length="447" mass="50747">MNLRYRLNLIVTAVLLIILVIGAVKAIHSAREDVRAEVASTMDFALHMLNAELSHFKFKDKVLKDQAESPFMLNKLTGVRHLRIEFYGMHNQLIESNEDENSNDHKPYPDWFGREMYSALDDLKPERLPVYVNSRKIGELVIKPKPDNEIAEAWDETKTLLTMISLFFVFVNILVYLVVARALKPIDQIISALTDIETGNLDSRLPIFELPEMASISHKFNMMASTLQSSIRNNHRLTQQIIRLQEAERKSLAHELHDEIGQHLTAIHVDASVIKSTNDLDAAKKSASAIDEVVGLMMDILRTMLQRLRPGGLDELGFIAAMQELVDSWRERHPNIEMEYQFEGEFSSLEENAQLTLYRVIQECLTNISRHSQAKQAWIILKEEKHAIHLTVTDNGKGFDPTKHTQRFGLAGMKERLDSVGGTFDITSNLNQGVTIDVTVPKQGDNA</sequence>
<evidence type="ECO:0000259" key="10">
    <source>
        <dbReference type="PROSITE" id="PS50885"/>
    </source>
</evidence>
<dbReference type="SMART" id="SM00304">
    <property type="entry name" value="HAMP"/>
    <property type="match status" value="1"/>
</dbReference>
<keyword evidence="8" id="KW-1133">Transmembrane helix</keyword>
<dbReference type="EMBL" id="FOSH01000001">
    <property type="protein sequence ID" value="SFJ76770.1"/>
    <property type="molecule type" value="Genomic_DNA"/>
</dbReference>
<name>A0A1I3U1C8_9GAMM</name>
<feature type="domain" description="Histidine kinase" evidence="9">
    <location>
        <begin position="251"/>
        <end position="444"/>
    </location>
</feature>
<evidence type="ECO:0000259" key="9">
    <source>
        <dbReference type="PROSITE" id="PS50109"/>
    </source>
</evidence>
<dbReference type="SMART" id="SM00387">
    <property type="entry name" value="HATPase_c"/>
    <property type="match status" value="1"/>
</dbReference>
<dbReference type="InterPro" id="IPR011712">
    <property type="entry name" value="Sig_transdc_His_kin_sub3_dim/P"/>
</dbReference>
<dbReference type="STRING" id="45496.SAMN04488079_101130"/>
<evidence type="ECO:0000313" key="11">
    <source>
        <dbReference type="EMBL" id="SFJ76770.1"/>
    </source>
</evidence>
<dbReference type="PROSITE" id="PS50885">
    <property type="entry name" value="HAMP"/>
    <property type="match status" value="1"/>
</dbReference>
<dbReference type="Pfam" id="PF00672">
    <property type="entry name" value="HAMP"/>
    <property type="match status" value="1"/>
</dbReference>
<dbReference type="PROSITE" id="PS50109">
    <property type="entry name" value="HIS_KIN"/>
    <property type="match status" value="1"/>
</dbReference>
<dbReference type="PANTHER" id="PTHR24421:SF58">
    <property type="entry name" value="SIGNAL TRANSDUCTION HISTIDINE-PROTEIN KINASE_PHOSPHATASE UHPB"/>
    <property type="match status" value="1"/>
</dbReference>
<dbReference type="Gene3D" id="1.20.5.1930">
    <property type="match status" value="1"/>
</dbReference>
<dbReference type="GO" id="GO:0016020">
    <property type="term" value="C:membrane"/>
    <property type="evidence" value="ECO:0007669"/>
    <property type="project" value="UniProtKB-SubCell"/>
</dbReference>
<feature type="transmembrane region" description="Helical" evidence="8">
    <location>
        <begin position="160"/>
        <end position="179"/>
    </location>
</feature>
<evidence type="ECO:0000256" key="5">
    <source>
        <dbReference type="ARBA" id="ARBA00022679"/>
    </source>
</evidence>
<dbReference type="PANTHER" id="PTHR24421">
    <property type="entry name" value="NITRATE/NITRITE SENSOR PROTEIN NARX-RELATED"/>
    <property type="match status" value="1"/>
</dbReference>
<dbReference type="AlphaFoldDB" id="A0A1I3U1C8"/>
<gene>
    <name evidence="11" type="ORF">SAMN04488079_101130</name>
</gene>
<evidence type="ECO:0000256" key="4">
    <source>
        <dbReference type="ARBA" id="ARBA00022553"/>
    </source>
</evidence>
<dbReference type="CDD" id="cd16917">
    <property type="entry name" value="HATPase_UhpB-NarQ-NarX-like"/>
    <property type="match status" value="1"/>
</dbReference>
<comment type="subcellular location">
    <subcellularLocation>
        <location evidence="2">Membrane</location>
    </subcellularLocation>
</comment>
<evidence type="ECO:0000256" key="7">
    <source>
        <dbReference type="ARBA" id="ARBA00023012"/>
    </source>
</evidence>
<proteinExistence type="predicted"/>
<dbReference type="RefSeq" id="WP_091711258.1">
    <property type="nucleotide sequence ID" value="NZ_FOSH01000001.1"/>
</dbReference>
<keyword evidence="7" id="KW-0902">Two-component regulatory system</keyword>
<dbReference type="GO" id="GO:0046983">
    <property type="term" value="F:protein dimerization activity"/>
    <property type="evidence" value="ECO:0007669"/>
    <property type="project" value="InterPro"/>
</dbReference>
<keyword evidence="4" id="KW-0597">Phosphoprotein</keyword>
<organism evidence="11 12">
    <name type="scientific">Methylophaga sulfidovorans</name>
    <dbReference type="NCBI Taxonomy" id="45496"/>
    <lineage>
        <taxon>Bacteria</taxon>
        <taxon>Pseudomonadati</taxon>
        <taxon>Pseudomonadota</taxon>
        <taxon>Gammaproteobacteria</taxon>
        <taxon>Thiotrichales</taxon>
        <taxon>Piscirickettsiaceae</taxon>
        <taxon>Methylophaga</taxon>
    </lineage>
</organism>
<dbReference type="SUPFAM" id="SSF158472">
    <property type="entry name" value="HAMP domain-like"/>
    <property type="match status" value="1"/>
</dbReference>
<evidence type="ECO:0000256" key="3">
    <source>
        <dbReference type="ARBA" id="ARBA00012438"/>
    </source>
</evidence>
<dbReference type="CDD" id="cd06225">
    <property type="entry name" value="HAMP"/>
    <property type="match status" value="1"/>
</dbReference>
<dbReference type="InterPro" id="IPR003594">
    <property type="entry name" value="HATPase_dom"/>
</dbReference>
<feature type="domain" description="HAMP" evidence="10">
    <location>
        <begin position="180"/>
        <end position="232"/>
    </location>
</feature>
<evidence type="ECO:0000256" key="1">
    <source>
        <dbReference type="ARBA" id="ARBA00000085"/>
    </source>
</evidence>
<dbReference type="SUPFAM" id="SSF55874">
    <property type="entry name" value="ATPase domain of HSP90 chaperone/DNA topoisomerase II/histidine kinase"/>
    <property type="match status" value="1"/>
</dbReference>
<dbReference type="Proteomes" id="UP000198924">
    <property type="component" value="Unassembled WGS sequence"/>
</dbReference>